<evidence type="ECO:0000313" key="1">
    <source>
        <dbReference type="EMBL" id="AZN36589.1"/>
    </source>
</evidence>
<accession>A0A3S8ZT02</accession>
<dbReference type="AlphaFoldDB" id="A0A3S8ZT02"/>
<dbReference type="Pfam" id="PF13582">
    <property type="entry name" value="Reprolysin_3"/>
    <property type="match status" value="1"/>
</dbReference>
<dbReference type="EMBL" id="CP034433">
    <property type="protein sequence ID" value="AZN36589.1"/>
    <property type="molecule type" value="Genomic_DNA"/>
</dbReference>
<keyword evidence="2" id="KW-1185">Reference proteome</keyword>
<dbReference type="Gene3D" id="3.40.390.10">
    <property type="entry name" value="Collagenase (Catalytic Domain)"/>
    <property type="match status" value="1"/>
</dbReference>
<sequence>MSYARCLTLDSKTGCASLYSYKSASLDIRRKTIFHYLLMANSQESDGSAGSSGLAEINGNDSMVTLGSWGLSSRSGSNANLLLNYQASTIMHELGHNFSLEHGGNEPSNYKPNYYSIMNYLYQLPGLGSDPKTNSAAQRYYLNNNALGFSWGNICNIDASPCSTNYKMDYSDGSGISLNESSLLESAIIGRGSNNGSYADWNTNGAQNASVYIKDINQDSSFSILSDYNDWANLYLPFARQNTGNNGVSLLSRRVFLPSHVLSQDRQPAAIEQPPSLGLIQLIGSLKGHAK</sequence>
<dbReference type="GO" id="GO:0008237">
    <property type="term" value="F:metallopeptidase activity"/>
    <property type="evidence" value="ECO:0007669"/>
    <property type="project" value="InterPro"/>
</dbReference>
<protein>
    <submittedName>
        <fullName evidence="1">Uncharacterized protein</fullName>
    </submittedName>
</protein>
<organism evidence="1 2">
    <name type="scientific">Iodobacter ciconiae</name>
    <dbReference type="NCBI Taxonomy" id="2496266"/>
    <lineage>
        <taxon>Bacteria</taxon>
        <taxon>Pseudomonadati</taxon>
        <taxon>Pseudomonadota</taxon>
        <taxon>Betaproteobacteria</taxon>
        <taxon>Neisseriales</taxon>
        <taxon>Chitinibacteraceae</taxon>
        <taxon>Iodobacter</taxon>
    </lineage>
</organism>
<proteinExistence type="predicted"/>
<dbReference type="Proteomes" id="UP000282438">
    <property type="component" value="Chromosome"/>
</dbReference>
<dbReference type="SUPFAM" id="SSF55486">
    <property type="entry name" value="Metalloproteases ('zincins'), catalytic domain"/>
    <property type="match status" value="1"/>
</dbReference>
<evidence type="ECO:0000313" key="2">
    <source>
        <dbReference type="Proteomes" id="UP000282438"/>
    </source>
</evidence>
<name>A0A3S8ZT02_9NEIS</name>
<dbReference type="InterPro" id="IPR024079">
    <property type="entry name" value="MetalloPept_cat_dom_sf"/>
</dbReference>
<dbReference type="OrthoDB" id="369088at2"/>
<reference evidence="1 2" key="1">
    <citation type="submission" date="2018-12" db="EMBL/GenBank/DDBJ databases">
        <title>Complete genome sequence of Iodobacter sp. H11R3.</title>
        <authorList>
            <person name="Bae J.-W."/>
        </authorList>
    </citation>
    <scope>NUCLEOTIDE SEQUENCE [LARGE SCALE GENOMIC DNA]</scope>
    <source>
        <strain evidence="1 2">H11R3</strain>
    </source>
</reference>
<gene>
    <name evidence="1" type="ORF">EJO50_08820</name>
</gene>
<dbReference type="KEGG" id="iod:EJO50_08820"/>
<dbReference type="RefSeq" id="WP_125973415.1">
    <property type="nucleotide sequence ID" value="NZ_CP034433.1"/>
</dbReference>